<proteinExistence type="inferred from homology"/>
<feature type="domain" description="NADH:ubiquinone oxidoreductase 30kDa subunit" evidence="4">
    <location>
        <begin position="58"/>
        <end position="187"/>
    </location>
</feature>
<dbReference type="STRING" id="1410606.T478_1170"/>
<dbReference type="AlphaFoldDB" id="A0A0A7V6R8"/>
<reference evidence="6 8" key="4">
    <citation type="submission" date="2018-04" db="EMBL/GenBank/DDBJ databases">
        <title>Transcriptomics of ammonia oxidizing archaea.</title>
        <authorList>
            <person name="Carini P."/>
        </authorList>
    </citation>
    <scope>NUCLEOTIDE SEQUENCE [LARGE SCALE GENOMIC DNA]</scope>
    <source>
        <strain evidence="6 8">U25</strain>
    </source>
</reference>
<keyword evidence="8" id="KW-1185">Reference proteome</keyword>
<reference evidence="8" key="3">
    <citation type="submission" date="2016-05" db="EMBL/GenBank/DDBJ databases">
        <authorList>
            <person name="Dupont C."/>
            <person name="Santoro A."/>
        </authorList>
    </citation>
    <scope>NUCLEOTIDE SEQUENCE [LARGE SCALE GENOMIC DNA]</scope>
    <source>
        <strain evidence="8">U25</strain>
    </source>
</reference>
<dbReference type="InterPro" id="IPR037232">
    <property type="entry name" value="NADH_quin_OxRdtase_su_C/D-like"/>
</dbReference>
<dbReference type="Gene3D" id="3.30.460.80">
    <property type="entry name" value="NADH:ubiquinone oxidoreductase, 30kDa subunit"/>
    <property type="match status" value="1"/>
</dbReference>
<gene>
    <name evidence="6" type="ORF">A7X95_03675</name>
    <name evidence="5" type="ORF">T478_1170</name>
</gene>
<dbReference type="Pfam" id="PF00329">
    <property type="entry name" value="Complex1_30kDa"/>
    <property type="match status" value="1"/>
</dbReference>
<dbReference type="InterPro" id="IPR020396">
    <property type="entry name" value="NADH_UbQ_OxRdtase_CS"/>
</dbReference>
<comment type="similarity">
    <text evidence="1">Belongs to the complex I 30 kDa subunit family.</text>
</comment>
<dbReference type="HOGENOM" id="CLU_042628_6_1_2"/>
<dbReference type="PROSITE" id="PS00542">
    <property type="entry name" value="COMPLEX1_30K"/>
    <property type="match status" value="1"/>
</dbReference>
<sequence>MSTTEKEEPPKDTKKETAPEKVEDTVPAFEKSYVDQIANQFSDDVEVEYIQENRTRLNVKKEKIIDVAKFIKDNTPFDHAESVSGVDYPQDKEIGVTYHLGSYTDPEYSKQVLALATRAPREETPNPGSDSTKLPSLRDMFYSVEFHEREVFEMLGVYFEGHPDNRRLLLPEDWADLPPLRKDFMNKGR</sequence>
<dbReference type="GeneID" id="24817051"/>
<feature type="compositionally biased region" description="Basic and acidic residues" evidence="3">
    <location>
        <begin position="1"/>
        <end position="24"/>
    </location>
</feature>
<evidence type="ECO:0000256" key="1">
    <source>
        <dbReference type="ARBA" id="ARBA00007569"/>
    </source>
</evidence>
<evidence type="ECO:0000313" key="6">
    <source>
        <dbReference type="EMBL" id="PTL88359.1"/>
    </source>
</evidence>
<dbReference type="EMBL" id="CP007026">
    <property type="protein sequence ID" value="AJA92375.1"/>
    <property type="molecule type" value="Genomic_DNA"/>
</dbReference>
<dbReference type="GO" id="GO:0016651">
    <property type="term" value="F:oxidoreductase activity, acting on NAD(P)H"/>
    <property type="evidence" value="ECO:0007669"/>
    <property type="project" value="InterPro"/>
</dbReference>
<keyword evidence="2" id="KW-0813">Transport</keyword>
<dbReference type="PANTHER" id="PTHR10884:SF14">
    <property type="entry name" value="NADH DEHYDROGENASE [UBIQUINONE] IRON-SULFUR PROTEIN 3, MITOCHONDRIAL"/>
    <property type="match status" value="1"/>
</dbReference>
<dbReference type="Proteomes" id="UP000030944">
    <property type="component" value="Chromosome"/>
</dbReference>
<organism evidence="5 7">
    <name type="scientific">Candidatus Nitrosopelagicus brevis</name>
    <dbReference type="NCBI Taxonomy" id="1410606"/>
    <lineage>
        <taxon>Archaea</taxon>
        <taxon>Nitrososphaerota</taxon>
    </lineage>
</organism>
<evidence type="ECO:0000313" key="8">
    <source>
        <dbReference type="Proteomes" id="UP000241022"/>
    </source>
</evidence>
<protein>
    <submittedName>
        <fullName evidence="5 6">NADH dehydrogenase</fullName>
    </submittedName>
</protein>
<dbReference type="GO" id="GO:0008137">
    <property type="term" value="F:NADH dehydrogenase (ubiquinone) activity"/>
    <property type="evidence" value="ECO:0007669"/>
    <property type="project" value="InterPro"/>
</dbReference>
<dbReference type="InterPro" id="IPR001268">
    <property type="entry name" value="NADH_UbQ_OxRdtase_30kDa_su"/>
</dbReference>
<reference evidence="5 7" key="1">
    <citation type="journal article" date="2015" name="Proc. Natl. Acad. Sci. U.S.A.">
        <title>Genomic and proteomic characterization of "Candidatus Nitrosopelagicus brevis": An ammonia-oxidizing archaeon from the open ocean.</title>
        <authorList>
            <person name="Santoro A.E."/>
            <person name="Dupont C.L."/>
            <person name="Richter R.A."/>
            <person name="Craig M.T."/>
            <person name="Carini P."/>
            <person name="McIlvin M.R."/>
            <person name="Yang Y."/>
            <person name="Orsi W.D."/>
            <person name="Moran D.M."/>
            <person name="Saito M.A."/>
        </authorList>
    </citation>
    <scope>NUCLEOTIDE SEQUENCE [LARGE SCALE GENOMIC DNA]</scope>
    <source>
        <strain evidence="5">CN25</strain>
        <strain evidence="7">V2</strain>
    </source>
</reference>
<dbReference type="KEGG" id="nbv:T478_1170"/>
<name>A0A0A7V6R8_9ARCH</name>
<evidence type="ECO:0000256" key="3">
    <source>
        <dbReference type="SAM" id="MobiDB-lite"/>
    </source>
</evidence>
<evidence type="ECO:0000313" key="5">
    <source>
        <dbReference type="EMBL" id="AJA92375.1"/>
    </source>
</evidence>
<evidence type="ECO:0000313" key="7">
    <source>
        <dbReference type="Proteomes" id="UP000030944"/>
    </source>
</evidence>
<dbReference type="RefSeq" id="WP_048105923.1">
    <property type="nucleotide sequence ID" value="NZ_CP007026.1"/>
</dbReference>
<evidence type="ECO:0000256" key="2">
    <source>
        <dbReference type="ARBA" id="ARBA00022448"/>
    </source>
</evidence>
<accession>A0A0A7V6R8</accession>
<feature type="region of interest" description="Disordered" evidence="3">
    <location>
        <begin position="1"/>
        <end position="25"/>
    </location>
</feature>
<reference evidence="6" key="2">
    <citation type="submission" date="2016-05" db="EMBL/GenBank/DDBJ databases">
        <authorList>
            <person name="Lavstsen T."/>
            <person name="Jespersen J.S."/>
        </authorList>
    </citation>
    <scope>NUCLEOTIDE SEQUENCE [LARGE SCALE GENOMIC DNA]</scope>
    <source>
        <strain evidence="6">U25</strain>
    </source>
</reference>
<dbReference type="Proteomes" id="UP000241022">
    <property type="component" value="Unassembled WGS sequence"/>
</dbReference>
<evidence type="ECO:0000259" key="4">
    <source>
        <dbReference type="Pfam" id="PF00329"/>
    </source>
</evidence>
<dbReference type="OrthoDB" id="43567at2157"/>
<dbReference type="PANTHER" id="PTHR10884">
    <property type="entry name" value="NADH DEHYDROGENASE UBIQUINONE IRON-SULFUR PROTEIN 3"/>
    <property type="match status" value="1"/>
</dbReference>
<dbReference type="EMBL" id="LXWN01000001">
    <property type="protein sequence ID" value="PTL88359.1"/>
    <property type="molecule type" value="Genomic_DNA"/>
</dbReference>
<dbReference type="SUPFAM" id="SSF143243">
    <property type="entry name" value="Nqo5-like"/>
    <property type="match status" value="1"/>
</dbReference>